<sequence>MDLASRNQLKETVKKLTQLEVLDMSRTNSAKFKRLFLEILPEENHLHTIVLNQSYDDDEDDEYYYGDGNLKNLVELIVRKWSNSLKCLKWRFLKENVKQLNFLSSKLRCLHLFFDCADSDDLLHSLAPNKTLTELKLANEDLGGEEFYSTLIQRLPNLTELDLSALYICDEDMTYIFRYLVHMRKLFLPPCSGNPNEEDLLSKPNISELKRLQTFQSCLRPIKVLPISNSNFKFQELIKLHLLDCLRNKRFCWTKVVDTSMHFPVVEEFSTDITCAGEIA</sequence>
<dbReference type="EnsemblMetazoa" id="GPAI033752-RA">
    <property type="protein sequence ID" value="GPAI033752-PA"/>
    <property type="gene ID" value="GPAI033752"/>
</dbReference>
<reference evidence="1" key="2">
    <citation type="submission" date="2020-05" db="UniProtKB">
        <authorList>
            <consortium name="EnsemblMetazoa"/>
        </authorList>
    </citation>
    <scope>IDENTIFICATION</scope>
    <source>
        <strain evidence="1">IAEA</strain>
    </source>
</reference>
<dbReference type="InterPro" id="IPR032675">
    <property type="entry name" value="LRR_dom_sf"/>
</dbReference>
<dbReference type="SUPFAM" id="SSF52047">
    <property type="entry name" value="RNI-like"/>
    <property type="match status" value="1"/>
</dbReference>
<reference evidence="2" key="1">
    <citation type="submission" date="2014-03" db="EMBL/GenBank/DDBJ databases">
        <authorList>
            <person name="Aksoy S."/>
            <person name="Warren W."/>
            <person name="Wilson R.K."/>
        </authorList>
    </citation>
    <scope>NUCLEOTIDE SEQUENCE [LARGE SCALE GENOMIC DNA]</scope>
    <source>
        <strain evidence="2">IAEA</strain>
    </source>
</reference>
<evidence type="ECO:0000313" key="2">
    <source>
        <dbReference type="Proteomes" id="UP000092445"/>
    </source>
</evidence>
<proteinExistence type="predicted"/>
<protein>
    <submittedName>
        <fullName evidence="1">Uncharacterized protein</fullName>
    </submittedName>
</protein>
<dbReference type="Gene3D" id="3.80.10.10">
    <property type="entry name" value="Ribonuclease Inhibitor"/>
    <property type="match status" value="1"/>
</dbReference>
<organism evidence="1 2">
    <name type="scientific">Glossina pallidipes</name>
    <name type="common">Tsetse fly</name>
    <dbReference type="NCBI Taxonomy" id="7398"/>
    <lineage>
        <taxon>Eukaryota</taxon>
        <taxon>Metazoa</taxon>
        <taxon>Ecdysozoa</taxon>
        <taxon>Arthropoda</taxon>
        <taxon>Hexapoda</taxon>
        <taxon>Insecta</taxon>
        <taxon>Pterygota</taxon>
        <taxon>Neoptera</taxon>
        <taxon>Endopterygota</taxon>
        <taxon>Diptera</taxon>
        <taxon>Brachycera</taxon>
        <taxon>Muscomorpha</taxon>
        <taxon>Hippoboscoidea</taxon>
        <taxon>Glossinidae</taxon>
        <taxon>Glossina</taxon>
    </lineage>
</organism>
<evidence type="ECO:0000313" key="1">
    <source>
        <dbReference type="EnsemblMetazoa" id="GPAI033752-PA"/>
    </source>
</evidence>
<accession>A0A1B0A3Z7</accession>
<keyword evidence="2" id="KW-1185">Reference proteome</keyword>
<dbReference type="AlphaFoldDB" id="A0A1B0A3Z7"/>
<dbReference type="Proteomes" id="UP000092445">
    <property type="component" value="Unassembled WGS sequence"/>
</dbReference>
<name>A0A1B0A3Z7_GLOPL</name>
<dbReference type="VEuPathDB" id="VectorBase:GPAI033752"/>